<dbReference type="GeneID" id="34621656"/>
<name>A0A1D3D1B7_9EIME</name>
<dbReference type="PANTHER" id="PTHR47204">
    <property type="entry name" value="OS02G0168900 PROTEIN"/>
    <property type="match status" value="1"/>
</dbReference>
<organism evidence="1 2">
    <name type="scientific">Cyclospora cayetanensis</name>
    <dbReference type="NCBI Taxonomy" id="88456"/>
    <lineage>
        <taxon>Eukaryota</taxon>
        <taxon>Sar</taxon>
        <taxon>Alveolata</taxon>
        <taxon>Apicomplexa</taxon>
        <taxon>Conoidasida</taxon>
        <taxon>Coccidia</taxon>
        <taxon>Eucoccidiorida</taxon>
        <taxon>Eimeriorina</taxon>
        <taxon>Eimeriidae</taxon>
        <taxon>Cyclospora</taxon>
    </lineage>
</organism>
<dbReference type="PANTHER" id="PTHR47204:SF1">
    <property type="entry name" value="RIBONUCLEASE H2 SUBUNIT C"/>
    <property type="match status" value="1"/>
</dbReference>
<dbReference type="Gene3D" id="2.40.128.680">
    <property type="match status" value="1"/>
</dbReference>
<dbReference type="Pfam" id="PF08615">
    <property type="entry name" value="RNase_H2_suC"/>
    <property type="match status" value="1"/>
</dbReference>
<dbReference type="VEuPathDB" id="ToxoDB:LOC34621656"/>
<accession>A0A1D3D1B7</accession>
<protein>
    <submittedName>
        <fullName evidence="1">Uncharacterized protein</fullName>
    </submittedName>
</protein>
<dbReference type="OrthoDB" id="6222486at2759"/>
<reference evidence="1 2" key="1">
    <citation type="journal article" date="2016" name="BMC Genomics">
        <title>Comparative genomics reveals Cyclospora cayetanensis possesses coccidia-like metabolism and invasion components but unique surface antigens.</title>
        <authorList>
            <person name="Liu S."/>
            <person name="Wang L."/>
            <person name="Zheng H."/>
            <person name="Xu Z."/>
            <person name="Roellig D.M."/>
            <person name="Li N."/>
            <person name="Frace M.A."/>
            <person name="Tang K."/>
            <person name="Arrowood M.J."/>
            <person name="Moss D.M."/>
            <person name="Zhang L."/>
            <person name="Feng Y."/>
            <person name="Xiao L."/>
        </authorList>
    </citation>
    <scope>NUCLEOTIDE SEQUENCE [LARGE SCALE GENOMIC DNA]</scope>
    <source>
        <strain evidence="1 2">CHN_HEN01</strain>
    </source>
</reference>
<dbReference type="VEuPathDB" id="ToxoDB:cyc_05275"/>
<gene>
    <name evidence="1" type="ORF">cyc_05275</name>
</gene>
<evidence type="ECO:0000313" key="2">
    <source>
        <dbReference type="Proteomes" id="UP000095192"/>
    </source>
</evidence>
<dbReference type="AlphaFoldDB" id="A0A1D3D1B7"/>
<comment type="caution">
    <text evidence="1">The sequence shown here is derived from an EMBL/GenBank/DDBJ whole genome shotgun (WGS) entry which is preliminary data.</text>
</comment>
<dbReference type="InterPro" id="IPR013924">
    <property type="entry name" value="RNase_H2_suC"/>
</dbReference>
<dbReference type="GO" id="GO:0032299">
    <property type="term" value="C:ribonuclease H2 complex"/>
    <property type="evidence" value="ECO:0007669"/>
    <property type="project" value="InterPro"/>
</dbReference>
<keyword evidence="2" id="KW-1185">Reference proteome</keyword>
<dbReference type="EMBL" id="JROU02001166">
    <property type="protein sequence ID" value="OEH77229.1"/>
    <property type="molecule type" value="Genomic_DNA"/>
</dbReference>
<dbReference type="Proteomes" id="UP000095192">
    <property type="component" value="Unassembled WGS sequence"/>
</dbReference>
<dbReference type="GO" id="GO:0006401">
    <property type="term" value="P:RNA catabolic process"/>
    <property type="evidence" value="ECO:0007669"/>
    <property type="project" value="InterPro"/>
</dbReference>
<evidence type="ECO:0000313" key="1">
    <source>
        <dbReference type="EMBL" id="OEH77229.1"/>
    </source>
</evidence>
<proteinExistence type="predicted"/>
<sequence>MFADSVENILTRSSDGTTSNSTDVFGERGENSPNNASNGLKRECLKAALDSLEGVHLLPCQLKYSGLAPVSKLFCPKPLRPADQEKMVGNGRLEVLLHGRWLRGQQQQLAQSPIASKSQLRGFVVAPQSMNCTFSGIRRCFDPKNTGEGNKGRDCVEAGENATCVTELRPCADFDALCYWNQDREPNASDDIQQSLFFLRVAAALHCFEDELEEIGVIQDEATEKVMDARDQ</sequence>